<dbReference type="SMART" id="SM00345">
    <property type="entry name" value="HTH_GNTR"/>
    <property type="match status" value="1"/>
</dbReference>
<evidence type="ECO:0000256" key="2">
    <source>
        <dbReference type="ARBA" id="ARBA00023125"/>
    </source>
</evidence>
<sequence>MLDPSTASQFPSTRPTRNPLYIQVKQRILDAIRARRWKPGEMLPSEHQLAEEFSVSQGTLRKAIDELVTQNIIIRQQGKGSFIATHTADHSLFYFFHLVDAQNRRELPHSAVRRIRIRRGLSAECARLGLKAGSSLLDIKRVRDIGGAPVINETVLLSAATFGSLKDMSESLPNTLYKLYQEKYDTTVTSAAESLRAVGADEDDADALSIEVGTPILEIDRIAFNLDRQPIEIRISRCRTDRYHYLNMLE</sequence>
<dbReference type="PRINTS" id="PR00035">
    <property type="entry name" value="HTHGNTR"/>
</dbReference>
<dbReference type="GO" id="GO:0045892">
    <property type="term" value="P:negative regulation of DNA-templated transcription"/>
    <property type="evidence" value="ECO:0007669"/>
    <property type="project" value="TreeGrafter"/>
</dbReference>
<dbReference type="AlphaFoldDB" id="A0A4R3JD55"/>
<keyword evidence="3" id="KW-0804">Transcription</keyword>
<dbReference type="Gene3D" id="1.10.10.10">
    <property type="entry name" value="Winged helix-like DNA-binding domain superfamily/Winged helix DNA-binding domain"/>
    <property type="match status" value="1"/>
</dbReference>
<dbReference type="GO" id="GO:0003700">
    <property type="term" value="F:DNA-binding transcription factor activity"/>
    <property type="evidence" value="ECO:0007669"/>
    <property type="project" value="InterPro"/>
</dbReference>
<reference evidence="5 6" key="1">
    <citation type="submission" date="2019-03" db="EMBL/GenBank/DDBJ databases">
        <title>Genomic Encyclopedia of Type Strains, Phase IV (KMG-IV): sequencing the most valuable type-strain genomes for metagenomic binning, comparative biology and taxonomic classification.</title>
        <authorList>
            <person name="Goeker M."/>
        </authorList>
    </citation>
    <scope>NUCLEOTIDE SEQUENCE [LARGE SCALE GENOMIC DNA]</scope>
    <source>
        <strain evidence="5 6">DSM 101688</strain>
    </source>
</reference>
<keyword evidence="6" id="KW-1185">Reference proteome</keyword>
<keyword evidence="2" id="KW-0238">DNA-binding</keyword>
<dbReference type="InterPro" id="IPR036388">
    <property type="entry name" value="WH-like_DNA-bd_sf"/>
</dbReference>
<dbReference type="InterPro" id="IPR036390">
    <property type="entry name" value="WH_DNA-bd_sf"/>
</dbReference>
<evidence type="ECO:0000256" key="3">
    <source>
        <dbReference type="ARBA" id="ARBA00023163"/>
    </source>
</evidence>
<dbReference type="Proteomes" id="UP000295304">
    <property type="component" value="Unassembled WGS sequence"/>
</dbReference>
<dbReference type="SUPFAM" id="SSF64288">
    <property type="entry name" value="Chorismate lyase-like"/>
    <property type="match status" value="1"/>
</dbReference>
<dbReference type="Pfam" id="PF00392">
    <property type="entry name" value="GntR"/>
    <property type="match status" value="1"/>
</dbReference>
<keyword evidence="1" id="KW-0805">Transcription regulation</keyword>
<dbReference type="InterPro" id="IPR011663">
    <property type="entry name" value="UTRA"/>
</dbReference>
<dbReference type="InterPro" id="IPR028978">
    <property type="entry name" value="Chorismate_lyase_/UTRA_dom_sf"/>
</dbReference>
<dbReference type="EMBL" id="SLZW01000004">
    <property type="protein sequence ID" value="TCS63083.1"/>
    <property type="molecule type" value="Genomic_DNA"/>
</dbReference>
<dbReference type="SUPFAM" id="SSF46785">
    <property type="entry name" value="Winged helix' DNA-binding domain"/>
    <property type="match status" value="1"/>
</dbReference>
<evidence type="ECO:0000313" key="5">
    <source>
        <dbReference type="EMBL" id="TCS63083.1"/>
    </source>
</evidence>
<accession>A0A4R3JD55</accession>
<evidence type="ECO:0000259" key="4">
    <source>
        <dbReference type="PROSITE" id="PS50949"/>
    </source>
</evidence>
<protein>
    <submittedName>
        <fullName evidence="5">GntR family transcriptional regulator</fullName>
    </submittedName>
</protein>
<dbReference type="Gene3D" id="3.40.1410.10">
    <property type="entry name" value="Chorismate lyase-like"/>
    <property type="match status" value="1"/>
</dbReference>
<organism evidence="5 6">
    <name type="scientific">Varunaivibrio sulfuroxidans</name>
    <dbReference type="NCBI Taxonomy" id="1773489"/>
    <lineage>
        <taxon>Bacteria</taxon>
        <taxon>Pseudomonadati</taxon>
        <taxon>Pseudomonadota</taxon>
        <taxon>Alphaproteobacteria</taxon>
        <taxon>Rhodospirillales</taxon>
        <taxon>Magnetovibrionaceae</taxon>
        <taxon>Varunaivibrio</taxon>
    </lineage>
</organism>
<name>A0A4R3JD55_9PROT</name>
<evidence type="ECO:0000256" key="1">
    <source>
        <dbReference type="ARBA" id="ARBA00023015"/>
    </source>
</evidence>
<evidence type="ECO:0000313" key="6">
    <source>
        <dbReference type="Proteomes" id="UP000295304"/>
    </source>
</evidence>
<dbReference type="FunFam" id="1.10.10.10:FF:000079">
    <property type="entry name" value="GntR family transcriptional regulator"/>
    <property type="match status" value="1"/>
</dbReference>
<dbReference type="CDD" id="cd07377">
    <property type="entry name" value="WHTH_GntR"/>
    <property type="match status" value="1"/>
</dbReference>
<dbReference type="SMART" id="SM00866">
    <property type="entry name" value="UTRA"/>
    <property type="match status" value="1"/>
</dbReference>
<proteinExistence type="predicted"/>
<dbReference type="PANTHER" id="PTHR44846:SF1">
    <property type="entry name" value="MANNOSYL-D-GLYCERATE TRANSPORT_METABOLISM SYSTEM REPRESSOR MNGR-RELATED"/>
    <property type="match status" value="1"/>
</dbReference>
<dbReference type="InterPro" id="IPR050679">
    <property type="entry name" value="Bact_HTH_transcr_reg"/>
</dbReference>
<dbReference type="InterPro" id="IPR000524">
    <property type="entry name" value="Tscrpt_reg_HTH_GntR"/>
</dbReference>
<dbReference type="OrthoDB" id="9808698at2"/>
<gene>
    <name evidence="5" type="ORF">EDD55_104176</name>
</gene>
<dbReference type="Pfam" id="PF07702">
    <property type="entry name" value="UTRA"/>
    <property type="match status" value="1"/>
</dbReference>
<dbReference type="RefSeq" id="WP_132938814.1">
    <property type="nucleotide sequence ID" value="NZ_CP119676.1"/>
</dbReference>
<dbReference type="PANTHER" id="PTHR44846">
    <property type="entry name" value="MANNOSYL-D-GLYCERATE TRANSPORT/METABOLISM SYSTEM REPRESSOR MNGR-RELATED"/>
    <property type="match status" value="1"/>
</dbReference>
<dbReference type="GO" id="GO:0003677">
    <property type="term" value="F:DNA binding"/>
    <property type="evidence" value="ECO:0007669"/>
    <property type="project" value="UniProtKB-KW"/>
</dbReference>
<comment type="caution">
    <text evidence="5">The sequence shown here is derived from an EMBL/GenBank/DDBJ whole genome shotgun (WGS) entry which is preliminary data.</text>
</comment>
<dbReference type="PROSITE" id="PS50949">
    <property type="entry name" value="HTH_GNTR"/>
    <property type="match status" value="1"/>
</dbReference>
<feature type="domain" description="HTH gntR-type" evidence="4">
    <location>
        <begin position="18"/>
        <end position="86"/>
    </location>
</feature>